<dbReference type="GO" id="GO:0030435">
    <property type="term" value="P:sporulation resulting in formation of a cellular spore"/>
    <property type="evidence" value="ECO:0007669"/>
    <property type="project" value="InterPro"/>
</dbReference>
<gene>
    <name evidence="3" type="ORF">BMMGA3_15635</name>
</gene>
<keyword evidence="4" id="KW-1185">Reference proteome</keyword>
<dbReference type="RefSeq" id="WP_003346679.1">
    <property type="nucleotide sequence ID" value="NZ_ADWW01000001.1"/>
</dbReference>
<dbReference type="PANTHER" id="PTHR30032:SF4">
    <property type="entry name" value="AMIDASE ENHANCER"/>
    <property type="match status" value="1"/>
</dbReference>
<feature type="domain" description="Sporulation stage II protein D amidase enhancer LytB N-terminal" evidence="2">
    <location>
        <begin position="126"/>
        <end position="207"/>
    </location>
</feature>
<organism evidence="3 4">
    <name type="scientific">Bacillus methanolicus (strain MGA3 / ATCC 53907)</name>
    <dbReference type="NCBI Taxonomy" id="796606"/>
    <lineage>
        <taxon>Bacteria</taxon>
        <taxon>Bacillati</taxon>
        <taxon>Bacillota</taxon>
        <taxon>Bacilli</taxon>
        <taxon>Bacillales</taxon>
        <taxon>Bacillaceae</taxon>
        <taxon>Bacillus</taxon>
    </lineage>
</organism>
<dbReference type="eggNOG" id="COG2385">
    <property type="taxonomic scope" value="Bacteria"/>
</dbReference>
<dbReference type="Proteomes" id="UP000027602">
    <property type="component" value="Chromosome"/>
</dbReference>
<dbReference type="KEGG" id="bmet:BMMGA3_15635"/>
<protein>
    <submittedName>
        <fullName evidence="3">Putative secreted protein</fullName>
    </submittedName>
</protein>
<dbReference type="GO" id="GO:0030288">
    <property type="term" value="C:outer membrane-bounded periplasmic space"/>
    <property type="evidence" value="ECO:0007669"/>
    <property type="project" value="TreeGrafter"/>
</dbReference>
<dbReference type="Pfam" id="PF08486">
    <property type="entry name" value="SpoIID"/>
    <property type="match status" value="1"/>
</dbReference>
<evidence type="ECO:0000256" key="1">
    <source>
        <dbReference type="SAM" id="MobiDB-lite"/>
    </source>
</evidence>
<name>I3EBC8_BACMM</name>
<feature type="compositionally biased region" description="Pro residues" evidence="1">
    <location>
        <begin position="432"/>
        <end position="445"/>
    </location>
</feature>
<reference evidence="3 4" key="1">
    <citation type="journal article" date="2015" name="BMC Genomics">
        <title>Transcriptome analysis of thermophilic methylotrophic Bacillus methanolicus MGA3 using RNA-sequencing provides detailed insights into its previously uncharted transcriptional landscape.</title>
        <authorList>
            <person name="Irla M."/>
            <person name="Neshat A."/>
            <person name="Brautaset T."/>
            <person name="Ruckert C."/>
            <person name="Kalinowski J."/>
            <person name="Wendisch V.F."/>
        </authorList>
    </citation>
    <scope>NUCLEOTIDE SEQUENCE [LARGE SCALE GENOMIC DNA]</scope>
    <source>
        <strain evidence="4">MGA3 / ATCC 53907</strain>
    </source>
</reference>
<dbReference type="HOGENOM" id="CLU_022119_0_0_9"/>
<dbReference type="InterPro" id="IPR013693">
    <property type="entry name" value="SpoIID/LytB_N"/>
</dbReference>
<dbReference type="OrthoDB" id="9794671at2"/>
<evidence type="ECO:0000313" key="4">
    <source>
        <dbReference type="Proteomes" id="UP000027602"/>
    </source>
</evidence>
<evidence type="ECO:0000259" key="2">
    <source>
        <dbReference type="Pfam" id="PF08486"/>
    </source>
</evidence>
<proteinExistence type="predicted"/>
<dbReference type="PANTHER" id="PTHR30032">
    <property type="entry name" value="N-ACETYLMURAMOYL-L-ALANINE AMIDASE-RELATED"/>
    <property type="match status" value="1"/>
</dbReference>
<dbReference type="NCBIfam" id="TIGR02669">
    <property type="entry name" value="SpoIID_LytB"/>
    <property type="match status" value="1"/>
</dbReference>
<accession>I3EBC8</accession>
<feature type="region of interest" description="Disordered" evidence="1">
    <location>
        <begin position="429"/>
        <end position="448"/>
    </location>
</feature>
<dbReference type="InterPro" id="IPR013486">
    <property type="entry name" value="SpoIID/LytB"/>
</dbReference>
<sequence>MIKLQRGMLWALVMVLTLAFLPGVPVKAAEEPVIRVKLKNYLGNKSQITIIPDVTYTTNLANKKLEANQTYTLKVSGSNIVVLKGSNEVGKASQVEAKPMKGNGPLSINGRKYLGSFTFTIESGKYVRPINAIGLEEYLKGVVPSEMPALWHIEALKAQAVAARTYAMGYIGKIVDDTQSYQVYGGYAWHEKSTKAVEATEGQVITYGGTPIGAGAVFSSSNGGKTESNTNAWGTAALPYLTIKDDPFDPQSEWSFSIKKKQIDIAKLDLTNADEWWAAIKEAEQSKVLTNMKAWLRANGYANKDIKITAVPALSLHSKTSGGRVSKGSIAIEFLIREQGKALARRLELVNVPASKIRAIVGPSLMKSYFVDTVDTAANTIKVSGKGYGHGVGLSQYGAKNAAEAGKTYKDILTFYYEKTSVATLYKSAPEQPEPVEPAPVPTPAPAKDMRAPVIKDVKTSYDSKTKQVKLSFVINEKAKVTVYVKDQNGKILTYLVNGSQKQAGLHSTVWSVSNIKNEKYTFAIIAVDSSNNRSSTAVPFTLTKSVPKDTTAPVIKNTKTSFDSKTNKIFLRYEINEAAKVAVYVKDSKGKILTYLAKNAQKQAGVQWASLNASKISSGKYTFVITVTDASNNKRSAEASYTLTKPNR</sequence>
<dbReference type="AlphaFoldDB" id="I3EBC8"/>
<dbReference type="EMBL" id="CP007739">
    <property type="protein sequence ID" value="AIE61480.1"/>
    <property type="molecule type" value="Genomic_DNA"/>
</dbReference>
<dbReference type="STRING" id="796606.BMMGA3_15635"/>
<dbReference type="InterPro" id="IPR051922">
    <property type="entry name" value="Bact_Sporulation_Assoc"/>
</dbReference>
<evidence type="ECO:0000313" key="3">
    <source>
        <dbReference type="EMBL" id="AIE61480.1"/>
    </source>
</evidence>
<dbReference type="Gene3D" id="2.60.40.4070">
    <property type="match status" value="1"/>
</dbReference>